<evidence type="ECO:0000256" key="1">
    <source>
        <dbReference type="SAM" id="SignalP"/>
    </source>
</evidence>
<sequence length="257" mass="28347">MKSKALVSVTALGLLASASFSSKADFLFGVHAEAQYWQAENSGDFGYGATTDGWGWDDEGATRLRLSLNHFLPLIPNVMVERQMLESTGQKAHTTDFVFQGNAYPAPVDGSTSFVDSTWDLGHDTLTLYYRFFDNSLVEFYFGVAAKKFNGDVAVQVNDQSLRQSIDETIPMGYLRLTAGLPFTGLSVRAEGYPVSIGDHEVFDMEASFRYEFLDTLPLDGTISAGYRVLNLKFEGASGLYSDFEVKGPFVNLALHF</sequence>
<dbReference type="InterPro" id="IPR026387">
    <property type="entry name" value="OMP_w_GlyGly"/>
</dbReference>
<dbReference type="Proteomes" id="UP000286976">
    <property type="component" value="Unassembled WGS sequence"/>
</dbReference>
<name>A0A432X123_9GAMM</name>
<comment type="caution">
    <text evidence="2">The sequence shown here is derived from an EMBL/GenBank/DDBJ whole genome shotgun (WGS) entry which is preliminary data.</text>
</comment>
<proteinExistence type="predicted"/>
<evidence type="ECO:0008006" key="4">
    <source>
        <dbReference type="Google" id="ProtNLM"/>
    </source>
</evidence>
<keyword evidence="1" id="KW-0732">Signal</keyword>
<dbReference type="RefSeq" id="WP_126757514.1">
    <property type="nucleotide sequence ID" value="NZ_PIPQ01000004.1"/>
</dbReference>
<protein>
    <recommendedName>
        <fullName evidence="4">TIGR04219 family outer membrane beta-barrel protein</fullName>
    </recommendedName>
</protein>
<dbReference type="AlphaFoldDB" id="A0A432X123"/>
<keyword evidence="3" id="KW-1185">Reference proteome</keyword>
<gene>
    <name evidence="2" type="ORF">CWE15_07745</name>
</gene>
<dbReference type="EMBL" id="PIPQ01000004">
    <property type="protein sequence ID" value="RUO40030.1"/>
    <property type="molecule type" value="Genomic_DNA"/>
</dbReference>
<evidence type="ECO:0000313" key="2">
    <source>
        <dbReference type="EMBL" id="RUO40030.1"/>
    </source>
</evidence>
<organism evidence="2 3">
    <name type="scientific">Aliidiomarina taiwanensis</name>
    <dbReference type="NCBI Taxonomy" id="946228"/>
    <lineage>
        <taxon>Bacteria</taxon>
        <taxon>Pseudomonadati</taxon>
        <taxon>Pseudomonadota</taxon>
        <taxon>Gammaproteobacteria</taxon>
        <taxon>Alteromonadales</taxon>
        <taxon>Idiomarinaceae</taxon>
        <taxon>Aliidiomarina</taxon>
    </lineage>
</organism>
<reference evidence="2 3" key="1">
    <citation type="journal article" date="2011" name="Front. Microbiol.">
        <title>Genomic signatures of strain selection and enhancement in Bacillus atrophaeus var. globigii, a historical biowarfare simulant.</title>
        <authorList>
            <person name="Gibbons H.S."/>
            <person name="Broomall S.M."/>
            <person name="McNew L.A."/>
            <person name="Daligault H."/>
            <person name="Chapman C."/>
            <person name="Bruce D."/>
            <person name="Karavis M."/>
            <person name="Krepps M."/>
            <person name="McGregor P.A."/>
            <person name="Hong C."/>
            <person name="Park K.H."/>
            <person name="Akmal A."/>
            <person name="Feldman A."/>
            <person name="Lin J.S."/>
            <person name="Chang W.E."/>
            <person name="Higgs B.W."/>
            <person name="Demirev P."/>
            <person name="Lindquist J."/>
            <person name="Liem A."/>
            <person name="Fochler E."/>
            <person name="Read T.D."/>
            <person name="Tapia R."/>
            <person name="Johnson S."/>
            <person name="Bishop-Lilly K.A."/>
            <person name="Detter C."/>
            <person name="Han C."/>
            <person name="Sozhamannan S."/>
            <person name="Rosenzweig C.N."/>
            <person name="Skowronski E.W."/>
        </authorList>
    </citation>
    <scope>NUCLEOTIDE SEQUENCE [LARGE SCALE GENOMIC DNA]</scope>
    <source>
        <strain evidence="2 3">AIT1</strain>
    </source>
</reference>
<accession>A0A432X123</accession>
<dbReference type="NCBIfam" id="TIGR04219">
    <property type="entry name" value="OMP_w_GlyGly"/>
    <property type="match status" value="1"/>
</dbReference>
<feature type="signal peptide" evidence="1">
    <location>
        <begin position="1"/>
        <end position="24"/>
    </location>
</feature>
<dbReference type="OrthoDB" id="6708408at2"/>
<evidence type="ECO:0000313" key="3">
    <source>
        <dbReference type="Proteomes" id="UP000286976"/>
    </source>
</evidence>
<feature type="chain" id="PRO_5019138705" description="TIGR04219 family outer membrane beta-barrel protein" evidence="1">
    <location>
        <begin position="25"/>
        <end position="257"/>
    </location>
</feature>